<reference evidence="2 3" key="1">
    <citation type="journal article" date="2015" name="Genome Announc.">
        <title>Expanding the biotechnology potential of lactobacilli through comparative genomics of 213 strains and associated genera.</title>
        <authorList>
            <person name="Sun Z."/>
            <person name="Harris H.M."/>
            <person name="McCann A."/>
            <person name="Guo C."/>
            <person name="Argimon S."/>
            <person name="Zhang W."/>
            <person name="Yang X."/>
            <person name="Jeffery I.B."/>
            <person name="Cooney J.C."/>
            <person name="Kagawa T.F."/>
            <person name="Liu W."/>
            <person name="Song Y."/>
            <person name="Salvetti E."/>
            <person name="Wrobel A."/>
            <person name="Rasinkangas P."/>
            <person name="Parkhill J."/>
            <person name="Rea M.C."/>
            <person name="O'Sullivan O."/>
            <person name="Ritari J."/>
            <person name="Douillard F.P."/>
            <person name="Paul Ross R."/>
            <person name="Yang R."/>
            <person name="Briner A.E."/>
            <person name="Felis G.E."/>
            <person name="de Vos W.M."/>
            <person name="Barrangou R."/>
            <person name="Klaenhammer T.R."/>
            <person name="Caufield P.W."/>
            <person name="Cui Y."/>
            <person name="Zhang H."/>
            <person name="O'Toole P.W."/>
        </authorList>
    </citation>
    <scope>NUCLEOTIDE SEQUENCE [LARGE SCALE GENOMIC DNA]</scope>
    <source>
        <strain evidence="2 3">DSM 13345</strain>
    </source>
</reference>
<evidence type="ECO:0000313" key="2">
    <source>
        <dbReference type="EMBL" id="KRL26404.1"/>
    </source>
</evidence>
<proteinExistence type="predicted"/>
<accession>A0A0R1P791</accession>
<comment type="caution">
    <text evidence="2">The sequence shown here is derived from an EMBL/GenBank/DDBJ whole genome shotgun (WGS) entry which is preliminary data.</text>
</comment>
<sequence length="229" mass="27208">MDIIDLSNRKGNGFNNLTGKRYGRLIVIGLSPKKSGRKSYWVCKCDCGNTIAVRSDMLKNGNTRSCGCLKREQDKVNLSKFHKGYHTPTRLYDIWMNVKGRCLNRNNKNYYRYGGRGIKIYPEWIHDYSKFRDWAFNNGYKKYLTIDRIDNNGNYEPDNCRWVTMKKQSNNRRSNHNVTWNGETHTLMEWSEIYSINYGTLNDRYHRGDVPPRLFRPVKPRRHRGKHQN</sequence>
<gene>
    <name evidence="2" type="ORF">FC47_GL001670</name>
</gene>
<evidence type="ECO:0000256" key="1">
    <source>
        <dbReference type="SAM" id="MobiDB-lite"/>
    </source>
</evidence>
<evidence type="ECO:0000313" key="3">
    <source>
        <dbReference type="Proteomes" id="UP000050901"/>
    </source>
</evidence>
<dbReference type="RefSeq" id="WP_056967897.1">
    <property type="nucleotide sequence ID" value="NZ_AZEQ01000005.1"/>
</dbReference>
<organism evidence="2 3">
    <name type="scientific">Limosilactobacillus mucosae DSM 13345</name>
    <dbReference type="NCBI Taxonomy" id="1423771"/>
    <lineage>
        <taxon>Bacteria</taxon>
        <taxon>Bacillati</taxon>
        <taxon>Bacillota</taxon>
        <taxon>Bacilli</taxon>
        <taxon>Lactobacillales</taxon>
        <taxon>Lactobacillaceae</taxon>
        <taxon>Limosilactobacillus</taxon>
    </lineage>
</organism>
<feature type="region of interest" description="Disordered" evidence="1">
    <location>
        <begin position="209"/>
        <end position="229"/>
    </location>
</feature>
<dbReference type="EMBL" id="AZEQ01000005">
    <property type="protein sequence ID" value="KRL26404.1"/>
    <property type="molecule type" value="Genomic_DNA"/>
</dbReference>
<evidence type="ECO:0008006" key="4">
    <source>
        <dbReference type="Google" id="ProtNLM"/>
    </source>
</evidence>
<dbReference type="Proteomes" id="UP000050901">
    <property type="component" value="Unassembled WGS sequence"/>
</dbReference>
<dbReference type="AlphaFoldDB" id="A0A0R1P791"/>
<protein>
    <recommendedName>
        <fullName evidence="4">AP2 domain-containing protein</fullName>
    </recommendedName>
</protein>
<name>A0A0R1P791_LIMMU</name>
<dbReference type="PATRIC" id="fig|1423771.3.peg.1708"/>
<feature type="compositionally biased region" description="Basic residues" evidence="1">
    <location>
        <begin position="216"/>
        <end position="229"/>
    </location>
</feature>